<name>A0AAX4P3D3_9CHLO</name>
<evidence type="ECO:0000313" key="5">
    <source>
        <dbReference type="Proteomes" id="UP001472866"/>
    </source>
</evidence>
<reference evidence="4 5" key="1">
    <citation type="submission" date="2024-03" db="EMBL/GenBank/DDBJ databases">
        <title>Complete genome sequence of the green alga Chloropicon roscoffensis RCC1871.</title>
        <authorList>
            <person name="Lemieux C."/>
            <person name="Pombert J.-F."/>
            <person name="Otis C."/>
            <person name="Turmel M."/>
        </authorList>
    </citation>
    <scope>NUCLEOTIDE SEQUENCE [LARGE SCALE GENOMIC DNA]</scope>
    <source>
        <strain evidence="4 5">RCC1871</strain>
    </source>
</reference>
<keyword evidence="5" id="KW-1185">Reference proteome</keyword>
<gene>
    <name evidence="4" type="ORF">HKI87_02g18450</name>
</gene>
<organism evidence="4 5">
    <name type="scientific">Chloropicon roscoffensis</name>
    <dbReference type="NCBI Taxonomy" id="1461544"/>
    <lineage>
        <taxon>Eukaryota</taxon>
        <taxon>Viridiplantae</taxon>
        <taxon>Chlorophyta</taxon>
        <taxon>Chloropicophyceae</taxon>
        <taxon>Chloropicales</taxon>
        <taxon>Chloropicaceae</taxon>
        <taxon>Chloropicon</taxon>
    </lineage>
</organism>
<feature type="domain" description="EF-hand" evidence="3">
    <location>
        <begin position="589"/>
        <end position="624"/>
    </location>
</feature>
<dbReference type="SMART" id="SM00054">
    <property type="entry name" value="EFh"/>
    <property type="match status" value="8"/>
</dbReference>
<dbReference type="Gene3D" id="1.10.238.10">
    <property type="entry name" value="EF-hand"/>
    <property type="match status" value="7"/>
</dbReference>
<dbReference type="Proteomes" id="UP001472866">
    <property type="component" value="Chromosome 02"/>
</dbReference>
<feature type="region of interest" description="Disordered" evidence="2">
    <location>
        <begin position="1"/>
        <end position="42"/>
    </location>
</feature>
<evidence type="ECO:0000259" key="3">
    <source>
        <dbReference type="PROSITE" id="PS50222"/>
    </source>
</evidence>
<dbReference type="AlphaFoldDB" id="A0AAX4P3D3"/>
<accession>A0AAX4P3D3</accession>
<dbReference type="PANTHER" id="PTHR20875:SF2">
    <property type="entry name" value="EF-HAND CALCIUM-BINDING DOMAIN-CONTAINING PROTEIN 6"/>
    <property type="match status" value="1"/>
</dbReference>
<feature type="domain" description="EF-hand" evidence="3">
    <location>
        <begin position="191"/>
        <end position="226"/>
    </location>
</feature>
<feature type="domain" description="EF-hand" evidence="3">
    <location>
        <begin position="553"/>
        <end position="588"/>
    </location>
</feature>
<dbReference type="PANTHER" id="PTHR20875">
    <property type="entry name" value="EF-HAND CALCIUM-BINDING DOMAIN-CONTAINING PROTEIN 6-RELATED"/>
    <property type="match status" value="1"/>
</dbReference>
<feature type="compositionally biased region" description="Basic and acidic residues" evidence="2">
    <location>
        <begin position="10"/>
        <end position="26"/>
    </location>
</feature>
<evidence type="ECO:0000256" key="1">
    <source>
        <dbReference type="ARBA" id="ARBA00022837"/>
    </source>
</evidence>
<evidence type="ECO:0000256" key="2">
    <source>
        <dbReference type="SAM" id="MobiDB-lite"/>
    </source>
</evidence>
<dbReference type="Pfam" id="PF13202">
    <property type="entry name" value="EF-hand_5"/>
    <property type="match status" value="1"/>
</dbReference>
<proteinExistence type="predicted"/>
<sequence length="868" mass="99296">MTRTPYFTPEQRRKLESHFSDLHEESSTPGDGSPAEGATSASSNYDEAAAAHVCWRLCQKAEARSLDIRKVFRSFDDNLDGLLQASELKRGCSYLGLDLTNAEVANLAIHLGGSATQPVTYDDFESKSRFRAEHPASMVAHKGMAGEYSGCYDPEDYLGAEERKMRDLRDIYRLPKNDILCQIARKVEQQQTQFNARKTFRKMDLDRDGYITKGEFDRSLQELGFHLSDDVLAELFHRFDPRDEGRVDYTSFACAIDPSCGSTRPLVVEDGVMVALPHRRKKVDHTGSAITRPYAIEADPDAMIKEHNAYIVPKNDLLWQLAMKAESRGKNGNFVRNAFRKLSHAPTHMLTKSEFKKGLRIVFGIDLKEEDFNELMRMFDKNGTGYINYVEFARLVNPAHYAGQSTGSELTLEEEEQRISARRVPRVLKKVAERAAFKRNGLRMAFRGCDLNHDNLVSTKEVRTVVRDILNLDLSDEEFAGLMKDFDPQGTGKVDHNEFVTCVLNFDHRTNKIKLHEQWQPSPISNYRRNQRKSLSSKKASEFIWQLALKMQAKGKTTRDIFRKYDRDHDGKLGFEELRMCIESLGWQLKPRVLKEVMNEIDVDGTGEVDYMEIAKLVEVEGALRNRLDLKDIEREEKANVPMQKTQYGMVLAVQKDDLIYQISQKIEEKVGFSAAPRLFASCVNRRGTKGKDDRVGFVSEEDFVEVVMRLGWSLTADNVKELKSRMSCFNDGMVDYMDFLETLRLVELRYNTLTPLKDDYARGGQLAFDEDEEDKDGTPTKTKEDILERVADMWPGQPGFTSLKHFYAFDPRRDGILSSSKFRMAIRIAGCHLSDFEYSRLMKVLGLDDDDDVNYHSFLQAVESVQQ</sequence>
<protein>
    <recommendedName>
        <fullName evidence="3">EF-hand domain-containing protein</fullName>
    </recommendedName>
</protein>
<feature type="domain" description="EF-hand" evidence="3">
    <location>
        <begin position="63"/>
        <end position="98"/>
    </location>
</feature>
<dbReference type="InterPro" id="IPR002048">
    <property type="entry name" value="EF_hand_dom"/>
</dbReference>
<dbReference type="GO" id="GO:0005509">
    <property type="term" value="F:calcium ion binding"/>
    <property type="evidence" value="ECO:0007669"/>
    <property type="project" value="InterPro"/>
</dbReference>
<keyword evidence="1" id="KW-0106">Calcium</keyword>
<dbReference type="InterPro" id="IPR018247">
    <property type="entry name" value="EF_Hand_1_Ca_BS"/>
</dbReference>
<dbReference type="CDD" id="cd00051">
    <property type="entry name" value="EFh"/>
    <property type="match status" value="4"/>
</dbReference>
<evidence type="ECO:0000313" key="4">
    <source>
        <dbReference type="EMBL" id="WZN60316.1"/>
    </source>
</evidence>
<feature type="domain" description="EF-hand" evidence="3">
    <location>
        <begin position="367"/>
        <end position="402"/>
    </location>
</feature>
<dbReference type="Pfam" id="PF13833">
    <property type="entry name" value="EF-hand_8"/>
    <property type="match status" value="1"/>
</dbReference>
<dbReference type="PROSITE" id="PS00018">
    <property type="entry name" value="EF_HAND_1"/>
    <property type="match status" value="5"/>
</dbReference>
<dbReference type="SUPFAM" id="SSF47473">
    <property type="entry name" value="EF-hand"/>
    <property type="match status" value="4"/>
</dbReference>
<feature type="domain" description="EF-hand" evidence="3">
    <location>
        <begin position="474"/>
        <end position="509"/>
    </location>
</feature>
<dbReference type="PROSITE" id="PS50222">
    <property type="entry name" value="EF_HAND_2"/>
    <property type="match status" value="6"/>
</dbReference>
<dbReference type="InterPro" id="IPR052603">
    <property type="entry name" value="EFCB6"/>
</dbReference>
<dbReference type="InterPro" id="IPR011992">
    <property type="entry name" value="EF-hand-dom_pair"/>
</dbReference>
<dbReference type="EMBL" id="CP151502">
    <property type="protein sequence ID" value="WZN60316.1"/>
    <property type="molecule type" value="Genomic_DNA"/>
</dbReference>
<dbReference type="Pfam" id="PF13499">
    <property type="entry name" value="EF-hand_7"/>
    <property type="match status" value="3"/>
</dbReference>